<gene>
    <name evidence="2" type="ORF">ALOHA_HF4000APKG8D23ctg1g9</name>
</gene>
<evidence type="ECO:0000259" key="1">
    <source>
        <dbReference type="Pfam" id="PF13387"/>
    </source>
</evidence>
<dbReference type="AlphaFoldDB" id="B3TAI2"/>
<dbReference type="InterPro" id="IPR025178">
    <property type="entry name" value="Lnb_N"/>
</dbReference>
<dbReference type="Pfam" id="PF13387">
    <property type="entry name" value="Lnb_N"/>
    <property type="match status" value="1"/>
</dbReference>
<accession>B3TAI2</accession>
<sequence>MDWFEVLRLAVLAVIALVVLRHLRLKPSNERHWVVENKRMAYAEFEGDRVTLRNVRDFGWRTTRDYDECWTDMSFRPGEVSKIWLVLEYFDPKHKPIAHTLVSFEFEDGRRLACSIEVRRELGEVYHPVKGMFRQYELIYVWATESDAIGVRARCRRKSKTHLFEGVVLGGDNHRRLLESFLRRTNKLHDEPEWYHSITNACTTNIVRHVNEVYPGRVPRVIEVLLPGLSPKILERNNLIRLDGSLEQTMESSRIDQRSLDWDGESDYGNWIRG</sequence>
<reference evidence="2" key="1">
    <citation type="journal article" date="2008" name="ISME J.">
        <title>Genomic patterns of recombination, clonal divergence and environment in marine microbial populations.</title>
        <authorList>
            <person name="Konstantinidis K.T."/>
            <person name="Delong E.F."/>
        </authorList>
    </citation>
    <scope>NUCLEOTIDE SEQUENCE</scope>
</reference>
<feature type="domain" description="Lnb N-terminal periplasmic" evidence="1">
    <location>
        <begin position="67"/>
        <end position="219"/>
    </location>
</feature>
<organism evidence="2">
    <name type="scientific">uncultured marine microorganism HF4000_APKG8D23</name>
    <dbReference type="NCBI Taxonomy" id="455554"/>
    <lineage>
        <taxon>unclassified sequences</taxon>
        <taxon>environmental samples</taxon>
    </lineage>
</organism>
<dbReference type="EMBL" id="EU016654">
    <property type="protein sequence ID" value="ABZ09591.1"/>
    <property type="molecule type" value="Genomic_DNA"/>
</dbReference>
<protein>
    <recommendedName>
        <fullName evidence="1">Lnb N-terminal periplasmic domain-containing protein</fullName>
    </recommendedName>
</protein>
<name>B3TAI2_9ZZZZ</name>
<proteinExistence type="predicted"/>
<evidence type="ECO:0000313" key="2">
    <source>
        <dbReference type="EMBL" id="ABZ09591.1"/>
    </source>
</evidence>